<evidence type="ECO:0000313" key="2">
    <source>
        <dbReference type="EMBL" id="PNX69611.1"/>
    </source>
</evidence>
<gene>
    <name evidence="2" type="ORF">L195_g064512</name>
</gene>
<evidence type="ECO:0000313" key="3">
    <source>
        <dbReference type="Proteomes" id="UP000236291"/>
    </source>
</evidence>
<sequence length="59" mass="6399">LKGFKFKGNDEDGGGEGLRNRSGERLNGGARLAVCLVLMIAVERKMKEEEGFGEDDELG</sequence>
<dbReference type="Proteomes" id="UP000236291">
    <property type="component" value="Unassembled WGS sequence"/>
</dbReference>
<feature type="region of interest" description="Disordered" evidence="1">
    <location>
        <begin position="1"/>
        <end position="24"/>
    </location>
</feature>
<dbReference type="EMBL" id="ASHM01253665">
    <property type="protein sequence ID" value="PNX69611.1"/>
    <property type="molecule type" value="Genomic_DNA"/>
</dbReference>
<organism evidence="2 3">
    <name type="scientific">Trifolium pratense</name>
    <name type="common">Red clover</name>
    <dbReference type="NCBI Taxonomy" id="57577"/>
    <lineage>
        <taxon>Eukaryota</taxon>
        <taxon>Viridiplantae</taxon>
        <taxon>Streptophyta</taxon>
        <taxon>Embryophyta</taxon>
        <taxon>Tracheophyta</taxon>
        <taxon>Spermatophyta</taxon>
        <taxon>Magnoliopsida</taxon>
        <taxon>eudicotyledons</taxon>
        <taxon>Gunneridae</taxon>
        <taxon>Pentapetalae</taxon>
        <taxon>rosids</taxon>
        <taxon>fabids</taxon>
        <taxon>Fabales</taxon>
        <taxon>Fabaceae</taxon>
        <taxon>Papilionoideae</taxon>
        <taxon>50 kb inversion clade</taxon>
        <taxon>NPAAA clade</taxon>
        <taxon>Hologalegina</taxon>
        <taxon>IRL clade</taxon>
        <taxon>Trifolieae</taxon>
        <taxon>Trifolium</taxon>
    </lineage>
</organism>
<proteinExistence type="predicted"/>
<protein>
    <submittedName>
        <fullName evidence="2">Uncharacterized protein</fullName>
    </submittedName>
</protein>
<accession>A0A2K3KTK4</accession>
<evidence type="ECO:0000256" key="1">
    <source>
        <dbReference type="SAM" id="MobiDB-lite"/>
    </source>
</evidence>
<dbReference type="AlphaFoldDB" id="A0A2K3KTK4"/>
<reference evidence="2 3" key="1">
    <citation type="journal article" date="2014" name="Am. J. Bot.">
        <title>Genome assembly and annotation for red clover (Trifolium pratense; Fabaceae).</title>
        <authorList>
            <person name="Istvanek J."/>
            <person name="Jaros M."/>
            <person name="Krenek A."/>
            <person name="Repkova J."/>
        </authorList>
    </citation>
    <scope>NUCLEOTIDE SEQUENCE [LARGE SCALE GENOMIC DNA]</scope>
    <source>
        <strain evidence="3">cv. Tatra</strain>
        <tissue evidence="2">Young leaves</tissue>
    </source>
</reference>
<name>A0A2K3KTK4_TRIPR</name>
<reference evidence="2 3" key="2">
    <citation type="journal article" date="2017" name="Front. Plant Sci.">
        <title>Gene Classification and Mining of Molecular Markers Useful in Red Clover (Trifolium pratense) Breeding.</title>
        <authorList>
            <person name="Istvanek J."/>
            <person name="Dluhosova J."/>
            <person name="Dluhos P."/>
            <person name="Patkova L."/>
            <person name="Nedelnik J."/>
            <person name="Repkova J."/>
        </authorList>
    </citation>
    <scope>NUCLEOTIDE SEQUENCE [LARGE SCALE GENOMIC DNA]</scope>
    <source>
        <strain evidence="3">cv. Tatra</strain>
        <tissue evidence="2">Young leaves</tissue>
    </source>
</reference>
<feature type="non-terminal residue" evidence="2">
    <location>
        <position position="1"/>
    </location>
</feature>
<comment type="caution">
    <text evidence="2">The sequence shown here is derived from an EMBL/GenBank/DDBJ whole genome shotgun (WGS) entry which is preliminary data.</text>
</comment>